<dbReference type="PANTHER" id="PTHR36456:SF1">
    <property type="entry name" value="UPF0232 PROTEIN SCO3875"/>
    <property type="match status" value="1"/>
</dbReference>
<name>C7NID4_KYTSD</name>
<dbReference type="HOGENOM" id="CLU_087206_0_1_11"/>
<sequence>MSAAAPGPGDRPGAGNPHQGDAHQQPVGGASSEEELDAADLSLARMRDMARSRGLRPGAPGRRSRKRPGGPAGTSGKGRRDPQTLGAEFSRMIDDRGWGDELKVGRVMGDWVGIVGPDVAAHSLPESFEEGVLLVRAESSTWATQLTMLTATLQKRLDDELGFGVVTSVRVVGPAAPSWKHGRRRVQGQGPRDTYG</sequence>
<dbReference type="PANTHER" id="PTHR36456">
    <property type="entry name" value="UPF0232 PROTEIN SCO3875"/>
    <property type="match status" value="1"/>
</dbReference>
<evidence type="ECO:0000313" key="3">
    <source>
        <dbReference type="Proteomes" id="UP000006666"/>
    </source>
</evidence>
<feature type="region of interest" description="Disordered" evidence="1">
    <location>
        <begin position="1"/>
        <end position="86"/>
    </location>
</feature>
<evidence type="ECO:0000313" key="2">
    <source>
        <dbReference type="EMBL" id="ACV05105.1"/>
    </source>
</evidence>
<dbReference type="STRING" id="478801.Ksed_00050"/>
<proteinExistence type="predicted"/>
<evidence type="ECO:0000256" key="1">
    <source>
        <dbReference type="SAM" id="MobiDB-lite"/>
    </source>
</evidence>
<feature type="compositionally biased region" description="Low complexity" evidence="1">
    <location>
        <begin position="1"/>
        <end position="17"/>
    </location>
</feature>
<dbReference type="eggNOG" id="COG5512">
    <property type="taxonomic scope" value="Bacteria"/>
</dbReference>
<dbReference type="KEGG" id="kse:Ksed_00050"/>
<dbReference type="EMBL" id="CP001686">
    <property type="protein sequence ID" value="ACV05105.1"/>
    <property type="molecule type" value="Genomic_DNA"/>
</dbReference>
<dbReference type="AlphaFoldDB" id="C7NID4"/>
<keyword evidence="3" id="KW-1185">Reference proteome</keyword>
<dbReference type="Proteomes" id="UP000006666">
    <property type="component" value="Chromosome"/>
</dbReference>
<accession>C7NID4</accession>
<dbReference type="Pfam" id="PF05258">
    <property type="entry name" value="DciA"/>
    <property type="match status" value="1"/>
</dbReference>
<reference evidence="2 3" key="1">
    <citation type="journal article" date="2009" name="Stand. Genomic Sci.">
        <title>Complete genome sequence of Kytococcus sedentarius type strain (541).</title>
        <authorList>
            <person name="Sims D."/>
            <person name="Brettin T."/>
            <person name="Detter J.C."/>
            <person name="Han C."/>
            <person name="Lapidus A."/>
            <person name="Copeland A."/>
            <person name="Glavina Del Rio T."/>
            <person name="Nolan M."/>
            <person name="Chen F."/>
            <person name="Lucas S."/>
            <person name="Tice H."/>
            <person name="Cheng J.F."/>
            <person name="Bruce D."/>
            <person name="Goodwin L."/>
            <person name="Pitluck S."/>
            <person name="Ovchinnikova G."/>
            <person name="Pati A."/>
            <person name="Ivanova N."/>
            <person name="Mavrommatis K."/>
            <person name="Chen A."/>
            <person name="Palaniappan K."/>
            <person name="D'haeseleer P."/>
            <person name="Chain P."/>
            <person name="Bristow J."/>
            <person name="Eisen J.A."/>
            <person name="Markowitz V."/>
            <person name="Hugenholtz P."/>
            <person name="Schneider S."/>
            <person name="Goker M."/>
            <person name="Pukall R."/>
            <person name="Kyrpides N.C."/>
            <person name="Klenk H.P."/>
        </authorList>
    </citation>
    <scope>NUCLEOTIDE SEQUENCE [LARGE SCALE GENOMIC DNA]</scope>
    <source>
        <strain evidence="3">ATCC 14392 / DSM 20547 / JCM 11482 / CCUG 33030 / NBRC 15357 / NCTC 11040 / CCM 314 / 541</strain>
    </source>
</reference>
<feature type="region of interest" description="Disordered" evidence="1">
    <location>
        <begin position="177"/>
        <end position="196"/>
    </location>
</feature>
<gene>
    <name evidence="2" type="ordered locus">Ksed_00050</name>
</gene>
<organism evidence="2 3">
    <name type="scientific">Kytococcus sedentarius (strain ATCC 14392 / DSM 20547 / JCM 11482 / CCUG 33030 / NBRC 15357 / NCTC 11040 / CCM 314 / 541)</name>
    <name type="common">Micrococcus sedentarius</name>
    <dbReference type="NCBI Taxonomy" id="478801"/>
    <lineage>
        <taxon>Bacteria</taxon>
        <taxon>Bacillati</taxon>
        <taxon>Actinomycetota</taxon>
        <taxon>Actinomycetes</taxon>
        <taxon>Micrococcales</taxon>
        <taxon>Kytococcaceae</taxon>
        <taxon>Kytococcus</taxon>
    </lineage>
</organism>
<dbReference type="InterPro" id="IPR007922">
    <property type="entry name" value="DciA-like"/>
</dbReference>
<protein>
    <submittedName>
        <fullName evidence="2">Predicted RNA-binding protein containing Zn ribbon</fullName>
    </submittedName>
</protein>